<gene>
    <name evidence="1" type="primary">g6514</name>
    <name evidence="1" type="ORF">NpPPO83_00006514</name>
</gene>
<name>A0ACB5SLY8_9PEZI</name>
<evidence type="ECO:0000313" key="1">
    <source>
        <dbReference type="EMBL" id="GME47526.1"/>
    </source>
</evidence>
<dbReference type="EMBL" id="BSXG01000133">
    <property type="protein sequence ID" value="GME47526.1"/>
    <property type="molecule type" value="Genomic_DNA"/>
</dbReference>
<keyword evidence="2" id="KW-1185">Reference proteome</keyword>
<dbReference type="Proteomes" id="UP001165186">
    <property type="component" value="Unassembled WGS sequence"/>
</dbReference>
<comment type="caution">
    <text evidence="1">The sequence shown here is derived from an EMBL/GenBank/DDBJ whole genome shotgun (WGS) entry which is preliminary data.</text>
</comment>
<evidence type="ECO:0000313" key="2">
    <source>
        <dbReference type="Proteomes" id="UP001165186"/>
    </source>
</evidence>
<reference evidence="1" key="1">
    <citation type="submission" date="2024-09" db="EMBL/GenBank/DDBJ databases">
        <title>Draft Genome Sequences of Neofusicoccum parvum.</title>
        <authorList>
            <person name="Ashida A."/>
            <person name="Camagna M."/>
            <person name="Tanaka A."/>
            <person name="Takemoto D."/>
        </authorList>
    </citation>
    <scope>NUCLEOTIDE SEQUENCE</scope>
    <source>
        <strain evidence="1">PPO83</strain>
    </source>
</reference>
<organism evidence="1 2">
    <name type="scientific">Neofusicoccum parvum</name>
    <dbReference type="NCBI Taxonomy" id="310453"/>
    <lineage>
        <taxon>Eukaryota</taxon>
        <taxon>Fungi</taxon>
        <taxon>Dikarya</taxon>
        <taxon>Ascomycota</taxon>
        <taxon>Pezizomycotina</taxon>
        <taxon>Dothideomycetes</taxon>
        <taxon>Dothideomycetes incertae sedis</taxon>
        <taxon>Botryosphaeriales</taxon>
        <taxon>Botryosphaeriaceae</taxon>
        <taxon>Neofusicoccum</taxon>
    </lineage>
</organism>
<proteinExistence type="predicted"/>
<accession>A0ACB5SLY8</accession>
<protein>
    <submittedName>
        <fullName evidence="1">Short-chain dehydrogenase/reductase SDR</fullName>
    </submittedName>
</protein>
<sequence>MASYLVTGSSRGVGLAIITALASKPASDVAKVFAAARSETESLKNLVAVSSGRVVFLQLDVTLEESIKEAADSVSELQDGKGIDVLINNAGIMDPRTKSIELMTNDHLDQIFKVNVGGVHSVTRTFLPELRKGSQKKIINISSTLGYISMASASAPFGVPSYKISKAALNMLTVNYAMDLANEDFTIIAINPGWIRTDLGTSAADLSPEEGAEATLNVVFRVTSDETGKFFTVRVPGWENKSGHERYDGNCPPW</sequence>